<dbReference type="SMART" id="SM00353">
    <property type="entry name" value="HLH"/>
    <property type="match status" value="1"/>
</dbReference>
<dbReference type="InterPro" id="IPR039091">
    <property type="entry name" value="AHR/AHRR"/>
</dbReference>
<dbReference type="Pfam" id="PF00010">
    <property type="entry name" value="HLH"/>
    <property type="match status" value="1"/>
</dbReference>
<reference evidence="10" key="1">
    <citation type="submission" date="2013-03" db="EMBL/GenBank/DDBJ databases">
        <authorList>
            <person name="Jeffery W."/>
            <person name="Warren W."/>
            <person name="Wilson R.K."/>
        </authorList>
    </citation>
    <scope>NUCLEOTIDE SEQUENCE</scope>
    <source>
        <strain evidence="10">female</strain>
    </source>
</reference>
<feature type="domain" description="PAS" evidence="7">
    <location>
        <begin position="115"/>
        <end position="178"/>
    </location>
</feature>
<feature type="region of interest" description="Disordered" evidence="6">
    <location>
        <begin position="287"/>
        <end position="307"/>
    </location>
</feature>
<dbReference type="Ensembl" id="ENSAMXT00000045368.1">
    <property type="protein sequence ID" value="ENSAMXP00000031143.1"/>
    <property type="gene ID" value="ENSAMXG00000034659.1"/>
</dbReference>
<dbReference type="InParanoid" id="A0A3B1IMI0"/>
<dbReference type="GO" id="GO:0004879">
    <property type="term" value="F:nuclear receptor activity"/>
    <property type="evidence" value="ECO:0007669"/>
    <property type="project" value="TreeGrafter"/>
</dbReference>
<evidence type="ECO:0000313" key="9">
    <source>
        <dbReference type="Ensembl" id="ENSAMXP00000031143.1"/>
    </source>
</evidence>
<dbReference type="GO" id="GO:0048513">
    <property type="term" value="P:animal organ development"/>
    <property type="evidence" value="ECO:0007669"/>
    <property type="project" value="UniProtKB-ARBA"/>
</dbReference>
<dbReference type="GO" id="GO:0006805">
    <property type="term" value="P:xenobiotic metabolic process"/>
    <property type="evidence" value="ECO:0007669"/>
    <property type="project" value="InterPro"/>
</dbReference>
<dbReference type="GO" id="GO:0046983">
    <property type="term" value="F:protein dimerization activity"/>
    <property type="evidence" value="ECO:0007669"/>
    <property type="project" value="InterPro"/>
</dbReference>
<keyword evidence="3" id="KW-0238">DNA-binding</keyword>
<dbReference type="PROSITE" id="PS50888">
    <property type="entry name" value="BHLH"/>
    <property type="match status" value="1"/>
</dbReference>
<evidence type="ECO:0000256" key="1">
    <source>
        <dbReference type="ARBA" id="ARBA00004123"/>
    </source>
</evidence>
<dbReference type="InterPro" id="IPR000014">
    <property type="entry name" value="PAS"/>
</dbReference>
<reference evidence="9" key="3">
    <citation type="submission" date="2025-08" db="UniProtKB">
        <authorList>
            <consortium name="Ensembl"/>
        </authorList>
    </citation>
    <scope>IDENTIFICATION</scope>
</reference>
<dbReference type="FunFam" id="4.10.280.10:FF:000041">
    <property type="entry name" value="aryl hydrocarbon receptor repressor"/>
    <property type="match status" value="1"/>
</dbReference>
<accession>A0A3B1IMI0</accession>
<keyword evidence="2" id="KW-0805">Transcription regulation</keyword>
<sequence length="626" mass="69693">MIPPGECLYAGRKRRKPIQKQKPAASNQKTNPSKRHRDRLNAELDRLASLLPFPPDVISKLDKLSVLRLSVSYLRTKSFFQDIQEKPYRKPSTEASSPEPRKCNLGSGVLESSLLLESLTGFPLVVSSDGVIFYASSTIVDYLGFHQTDVMNQNVFDYIHVDERQEFRRQLHWAMNPTQQDHHASASATGEDFTVGSLFSAQEPDGIPPELAPFLTRCFIARVRCLLDSTSGFLSMQFQGSLKFLHGQKRKSESGNLLPPQLALFCVAVPLVVPSITELKMKNMMIKSKQKGSSSSEKKYRMSRSSTDPGDMLLLNWTTTSSRDPCHSSPWAALAKEGVPYRTESYYSQDEPLDFCLSSVGVPRVHATESPWDTRIGPTGYFSSKLSKHAQSGKFRTSPGLTPMGSQAKPYGHSERDGYCGNGKTEGRYMAHNDCYGGLLLPETAIKTEQDSDSENGCSRYTTMPHNGVWRYGMTFNDSHLVKNEGNYYDHCSPCNQSGGKLAGISPTFNGHQRYLYAGPSKPLKCALNKDGAHSDPLGNQAHCLDGHAYLNGSTEPKVFAQPDYKLSYEFRSHSLLHSIKREPTDSPPWPESSHDPSQAHADRNVANCTQMNAITHKANPYLFMQ</sequence>
<dbReference type="InterPro" id="IPR013767">
    <property type="entry name" value="PAS_fold"/>
</dbReference>
<feature type="region of interest" description="Disordered" evidence="6">
    <location>
        <begin position="581"/>
        <end position="601"/>
    </location>
</feature>
<dbReference type="Gene3D" id="4.10.280.10">
    <property type="entry name" value="Helix-loop-helix DNA-binding domain"/>
    <property type="match status" value="1"/>
</dbReference>
<feature type="domain" description="BHLH" evidence="8">
    <location>
        <begin position="24"/>
        <end position="77"/>
    </location>
</feature>
<keyword evidence="4" id="KW-0804">Transcription</keyword>
<dbReference type="InterPro" id="IPR035965">
    <property type="entry name" value="PAS-like_dom_sf"/>
</dbReference>
<dbReference type="CDD" id="cd11435">
    <property type="entry name" value="bHLH-PAS_AhRR"/>
    <property type="match status" value="1"/>
</dbReference>
<dbReference type="GeneTree" id="ENSGT00940000154486"/>
<dbReference type="Proteomes" id="UP000018467">
    <property type="component" value="Unassembled WGS sequence"/>
</dbReference>
<dbReference type="GO" id="GO:0034751">
    <property type="term" value="C:aryl hydrocarbon receptor complex"/>
    <property type="evidence" value="ECO:0007669"/>
    <property type="project" value="TreeGrafter"/>
</dbReference>
<dbReference type="PANTHER" id="PTHR10649:SF3">
    <property type="entry name" value="ARYL HYDROCARBON RECEPTOR REPRESSOR"/>
    <property type="match status" value="1"/>
</dbReference>
<dbReference type="InterPro" id="IPR011598">
    <property type="entry name" value="bHLH_dom"/>
</dbReference>
<dbReference type="Gene3D" id="3.30.450.20">
    <property type="entry name" value="PAS domain"/>
    <property type="match status" value="1"/>
</dbReference>
<dbReference type="Bgee" id="ENSAMXG00000034659">
    <property type="expression patterns" value="Expressed in camera-type eye and 2 other cell types or tissues"/>
</dbReference>
<dbReference type="SUPFAM" id="SSF47459">
    <property type="entry name" value="HLH, helix-loop-helix DNA-binding domain"/>
    <property type="match status" value="1"/>
</dbReference>
<dbReference type="PROSITE" id="PS50112">
    <property type="entry name" value="PAS"/>
    <property type="match status" value="1"/>
</dbReference>
<protein>
    <submittedName>
        <fullName evidence="9">Aryl-hydrocarbon receptor repressor b</fullName>
    </submittedName>
</protein>
<keyword evidence="10" id="KW-1185">Reference proteome</keyword>
<dbReference type="FunFam" id="3.30.450.20:FF:000035">
    <property type="entry name" value="Aryl hydrocarbon receptor"/>
    <property type="match status" value="1"/>
</dbReference>
<dbReference type="InterPro" id="IPR036638">
    <property type="entry name" value="HLH_DNA-bd_sf"/>
</dbReference>
<evidence type="ECO:0000256" key="4">
    <source>
        <dbReference type="ARBA" id="ARBA00023163"/>
    </source>
</evidence>
<reference evidence="10" key="2">
    <citation type="journal article" date="2014" name="Nat. Commun.">
        <title>The cavefish genome reveals candidate genes for eye loss.</title>
        <authorList>
            <person name="McGaugh S.E."/>
            <person name="Gross J.B."/>
            <person name="Aken B."/>
            <person name="Blin M."/>
            <person name="Borowsky R."/>
            <person name="Chalopin D."/>
            <person name="Hinaux H."/>
            <person name="Jeffery W.R."/>
            <person name="Keene A."/>
            <person name="Ma L."/>
            <person name="Minx P."/>
            <person name="Murphy D."/>
            <person name="O'Quin K.E."/>
            <person name="Retaux S."/>
            <person name="Rohner N."/>
            <person name="Searle S.M."/>
            <person name="Stahl B.A."/>
            <person name="Tabin C."/>
            <person name="Volff J.N."/>
            <person name="Yoshizawa M."/>
            <person name="Warren W.C."/>
        </authorList>
    </citation>
    <scope>NUCLEOTIDE SEQUENCE [LARGE SCALE GENOMIC DNA]</scope>
    <source>
        <strain evidence="10">female</strain>
    </source>
</reference>
<evidence type="ECO:0000259" key="7">
    <source>
        <dbReference type="PROSITE" id="PS50112"/>
    </source>
</evidence>
<dbReference type="CDD" id="cd00130">
    <property type="entry name" value="PAS"/>
    <property type="match status" value="1"/>
</dbReference>
<dbReference type="Pfam" id="PF00989">
    <property type="entry name" value="PAS"/>
    <property type="match status" value="1"/>
</dbReference>
<dbReference type="SMART" id="SM00091">
    <property type="entry name" value="PAS"/>
    <property type="match status" value="1"/>
</dbReference>
<evidence type="ECO:0000256" key="2">
    <source>
        <dbReference type="ARBA" id="ARBA00023015"/>
    </source>
</evidence>
<dbReference type="AlphaFoldDB" id="A0A3B1IMI0"/>
<feature type="region of interest" description="Disordered" evidence="6">
    <location>
        <begin position="392"/>
        <end position="416"/>
    </location>
</feature>
<dbReference type="STRING" id="7994.ENSAMXP00000031143"/>
<comment type="subcellular location">
    <subcellularLocation>
        <location evidence="1">Nucleus</location>
    </subcellularLocation>
</comment>
<dbReference type="SUPFAM" id="SSF55785">
    <property type="entry name" value="PYP-like sensor domain (PAS domain)"/>
    <property type="match status" value="1"/>
</dbReference>
<dbReference type="InterPro" id="IPR039092">
    <property type="entry name" value="AHRR_bHLH"/>
</dbReference>
<keyword evidence="5" id="KW-0539">Nucleus</keyword>
<evidence type="ECO:0000256" key="6">
    <source>
        <dbReference type="SAM" id="MobiDB-lite"/>
    </source>
</evidence>
<name>A0A3B1IMI0_ASTMX</name>
<evidence type="ECO:0000256" key="5">
    <source>
        <dbReference type="ARBA" id="ARBA00023242"/>
    </source>
</evidence>
<dbReference type="GO" id="GO:0000976">
    <property type="term" value="F:transcription cis-regulatory region binding"/>
    <property type="evidence" value="ECO:0007669"/>
    <property type="project" value="TreeGrafter"/>
</dbReference>
<evidence type="ECO:0000259" key="8">
    <source>
        <dbReference type="PROSITE" id="PS50888"/>
    </source>
</evidence>
<evidence type="ECO:0000256" key="3">
    <source>
        <dbReference type="ARBA" id="ARBA00023125"/>
    </source>
</evidence>
<reference evidence="9" key="4">
    <citation type="submission" date="2025-09" db="UniProtKB">
        <authorList>
            <consortium name="Ensembl"/>
        </authorList>
    </citation>
    <scope>IDENTIFICATION</scope>
</reference>
<dbReference type="PANTHER" id="PTHR10649">
    <property type="entry name" value="ARYL HYDROCARBON RECEPTOR"/>
    <property type="match status" value="1"/>
</dbReference>
<evidence type="ECO:0000313" key="10">
    <source>
        <dbReference type="Proteomes" id="UP000018467"/>
    </source>
</evidence>
<feature type="region of interest" description="Disordered" evidence="6">
    <location>
        <begin position="1"/>
        <end position="37"/>
    </location>
</feature>
<organism evidence="9 10">
    <name type="scientific">Astyanax mexicanus</name>
    <name type="common">Blind cave fish</name>
    <name type="synonym">Astyanax fasciatus mexicanus</name>
    <dbReference type="NCBI Taxonomy" id="7994"/>
    <lineage>
        <taxon>Eukaryota</taxon>
        <taxon>Metazoa</taxon>
        <taxon>Chordata</taxon>
        <taxon>Craniata</taxon>
        <taxon>Vertebrata</taxon>
        <taxon>Euteleostomi</taxon>
        <taxon>Actinopterygii</taxon>
        <taxon>Neopterygii</taxon>
        <taxon>Teleostei</taxon>
        <taxon>Ostariophysi</taxon>
        <taxon>Characiformes</taxon>
        <taxon>Characoidei</taxon>
        <taxon>Acestrorhamphidae</taxon>
        <taxon>Acestrorhamphinae</taxon>
        <taxon>Astyanax</taxon>
    </lineage>
</organism>
<dbReference type="GO" id="GO:0005634">
    <property type="term" value="C:nucleus"/>
    <property type="evidence" value="ECO:0007669"/>
    <property type="project" value="UniProtKB-SubCell"/>
</dbReference>
<proteinExistence type="predicted"/>